<dbReference type="Pfam" id="PF03808">
    <property type="entry name" value="Glyco_tran_WecG"/>
    <property type="match status" value="1"/>
</dbReference>
<sequence>MSSVNKVNANSVEAVPTVSIFGVPFCKWGMKETVSYLSEVVSSGRPHQVITANPIMMMAAKEDPAYKKMMQQADLIVPDGTGVVWAAKMGGDPVTERVPGFDLLHELMKQGDRHGWRVYLLGASKEVIQEAARRLALQYPTAEIVGYRDGFFGPEQDREVIDNIVQAAPHLMFVARGADTQEPWIAKHKEELGVPVIMGVGGSFDVISGRTKRAPMLFRKLKIEWLYRLLKEPTRFRRMLALPKFALWVLHDRENITK</sequence>
<evidence type="ECO:0000256" key="3">
    <source>
        <dbReference type="ARBA" id="ARBA00022944"/>
    </source>
</evidence>
<accession>A0A3S1ED15</accession>
<evidence type="ECO:0000256" key="4">
    <source>
        <dbReference type="ARBA" id="ARBA00023316"/>
    </source>
</evidence>
<dbReference type="NCBIfam" id="TIGR00696">
    <property type="entry name" value="wecG_tagA_cpsF"/>
    <property type="match status" value="1"/>
</dbReference>
<keyword evidence="7" id="KW-1185">Reference proteome</keyword>
<keyword evidence="4 5" id="KW-0961">Cell wall biogenesis/degradation</keyword>
<dbReference type="InterPro" id="IPR034714">
    <property type="entry name" value="TagA_TarA"/>
</dbReference>
<dbReference type="AlphaFoldDB" id="A0A3S1ED15"/>
<gene>
    <name evidence="6" type="ORF">EJP82_21010</name>
</gene>
<comment type="function">
    <text evidence="5">Catalyzes the conversion of GlcNAc-PP-undecaprenol into ManNAc-GlcNAc-PP-undecaprenol, the first committed lipid intermediate in the de novo synthesis of teichoic acid.</text>
</comment>
<dbReference type="HAMAP" id="MF_02070">
    <property type="entry name" value="TagA_TarA"/>
    <property type="match status" value="1"/>
</dbReference>
<dbReference type="RefSeq" id="WP_127194021.1">
    <property type="nucleotide sequence ID" value="NZ_RZNY01000022.1"/>
</dbReference>
<comment type="catalytic activity">
    <reaction evidence="5">
        <text>UDP-N-acetyl-alpha-D-mannosamine + N-acetyl-alpha-D-glucosaminyl-di-trans,octa-cis-undecaprenyl diphosphate = N-acetyl-beta-D-mannosaminyl-(1-&gt;4)-N-acetyl-alpha-D-glucosaminyl di-trans,octa-cis-undecaprenyl diphosphate + UDP + H(+)</text>
        <dbReference type="Rhea" id="RHEA:16053"/>
        <dbReference type="ChEBI" id="CHEBI:15378"/>
        <dbReference type="ChEBI" id="CHEBI:58223"/>
        <dbReference type="ChEBI" id="CHEBI:62959"/>
        <dbReference type="ChEBI" id="CHEBI:68623"/>
        <dbReference type="ChEBI" id="CHEBI:132210"/>
        <dbReference type="EC" id="2.4.1.187"/>
    </reaction>
</comment>
<dbReference type="EMBL" id="RZNY01000022">
    <property type="protein sequence ID" value="RUT42963.1"/>
    <property type="molecule type" value="Genomic_DNA"/>
</dbReference>
<evidence type="ECO:0000256" key="5">
    <source>
        <dbReference type="HAMAP-Rule" id="MF_02070"/>
    </source>
</evidence>
<reference evidence="6 7" key="1">
    <citation type="submission" date="2018-12" db="EMBL/GenBank/DDBJ databases">
        <authorList>
            <person name="Sun L."/>
            <person name="Chen Z."/>
        </authorList>
    </citation>
    <scope>NUCLEOTIDE SEQUENCE [LARGE SCALE GENOMIC DNA]</scope>
    <source>
        <strain evidence="6 7">DSM 15890</strain>
    </source>
</reference>
<comment type="pathway">
    <text evidence="5">Cell wall biogenesis; teichoic acid biosynthesis.</text>
</comment>
<evidence type="ECO:0000256" key="1">
    <source>
        <dbReference type="ARBA" id="ARBA00022676"/>
    </source>
</evidence>
<protein>
    <recommendedName>
        <fullName evidence="5">N-acetylglucosaminyldiphosphoundecaprenol N-acetyl-beta-D-mannosaminyltransferase</fullName>
        <ecNumber evidence="5">2.4.1.187</ecNumber>
    </recommendedName>
    <alternativeName>
        <fullName evidence="5">N-acetylmannosaminyltransferase</fullName>
    </alternativeName>
    <alternativeName>
        <fullName evidence="5">UDP-N-acetylmannosamine transferase</fullName>
    </alternativeName>
    <alternativeName>
        <fullName evidence="5">UDP-N-acetylmannosamine:N-acetylglucosaminyl pyrophosphorylundecaprenol N-acetylmannosaminyltransferase</fullName>
    </alternativeName>
</protein>
<keyword evidence="3 5" id="KW-0777">Teichoic acid biosynthesis</keyword>
<evidence type="ECO:0000313" key="6">
    <source>
        <dbReference type="EMBL" id="RUT42963.1"/>
    </source>
</evidence>
<keyword evidence="1 5" id="KW-0328">Glycosyltransferase</keyword>
<dbReference type="PANTHER" id="PTHR34136">
    <property type="match status" value="1"/>
</dbReference>
<dbReference type="EC" id="2.4.1.187" evidence="5"/>
<keyword evidence="2 5" id="KW-0808">Transferase</keyword>
<dbReference type="UniPathway" id="UPA00632"/>
<dbReference type="OrthoDB" id="9771846at2"/>
<dbReference type="GO" id="GO:0019350">
    <property type="term" value="P:teichoic acid biosynthetic process"/>
    <property type="evidence" value="ECO:0007669"/>
    <property type="project" value="UniProtKB-UniRule"/>
</dbReference>
<proteinExistence type="inferred from homology"/>
<dbReference type="InterPro" id="IPR004629">
    <property type="entry name" value="WecG_TagA_CpsF"/>
</dbReference>
<dbReference type="GO" id="GO:0071555">
    <property type="term" value="P:cell wall organization"/>
    <property type="evidence" value="ECO:0007669"/>
    <property type="project" value="UniProtKB-KW"/>
</dbReference>
<dbReference type="CDD" id="cd06533">
    <property type="entry name" value="Glyco_transf_WecG_TagA"/>
    <property type="match status" value="1"/>
</dbReference>
<comment type="caution">
    <text evidence="6">The sequence shown here is derived from an EMBL/GenBank/DDBJ whole genome shotgun (WGS) entry which is preliminary data.</text>
</comment>
<dbReference type="PANTHER" id="PTHR34136:SF1">
    <property type="entry name" value="UDP-N-ACETYL-D-MANNOSAMINURONIC ACID TRANSFERASE"/>
    <property type="match status" value="1"/>
</dbReference>
<comment type="similarity">
    <text evidence="5">Belongs to the glycosyltransferase 26 family. TagA/TarA subfamily.</text>
</comment>
<evidence type="ECO:0000256" key="2">
    <source>
        <dbReference type="ARBA" id="ARBA00022679"/>
    </source>
</evidence>
<dbReference type="GO" id="GO:0047244">
    <property type="term" value="F:N-acetylglucosaminyldiphosphoundecaprenol N-acetyl-beta-D-mannosaminyltransferase activity"/>
    <property type="evidence" value="ECO:0007669"/>
    <property type="project" value="UniProtKB-UniRule"/>
</dbReference>
<dbReference type="Proteomes" id="UP000279446">
    <property type="component" value="Unassembled WGS sequence"/>
</dbReference>
<evidence type="ECO:0000313" key="7">
    <source>
        <dbReference type="Proteomes" id="UP000279446"/>
    </source>
</evidence>
<name>A0A3S1ED15_9BACL</name>
<organism evidence="6 7">
    <name type="scientific">Paenibacillus anaericanus</name>
    <dbReference type="NCBI Taxonomy" id="170367"/>
    <lineage>
        <taxon>Bacteria</taxon>
        <taxon>Bacillati</taxon>
        <taxon>Bacillota</taxon>
        <taxon>Bacilli</taxon>
        <taxon>Bacillales</taxon>
        <taxon>Paenibacillaceae</taxon>
        <taxon>Paenibacillus</taxon>
    </lineage>
</organism>